<dbReference type="NCBIfam" id="TIGR00571">
    <property type="entry name" value="dam"/>
    <property type="match status" value="1"/>
</dbReference>
<evidence type="ECO:0000256" key="7">
    <source>
        <dbReference type="RuleBase" id="RU361257"/>
    </source>
</evidence>
<dbReference type="Pfam" id="PF02086">
    <property type="entry name" value="MethyltransfD12"/>
    <property type="match status" value="1"/>
</dbReference>
<dbReference type="GO" id="GO:0043565">
    <property type="term" value="F:sequence-specific DNA binding"/>
    <property type="evidence" value="ECO:0007669"/>
    <property type="project" value="TreeGrafter"/>
</dbReference>
<dbReference type="EC" id="2.1.1.72" evidence="2 7"/>
<evidence type="ECO:0000256" key="5">
    <source>
        <dbReference type="ARBA" id="ARBA00022691"/>
    </source>
</evidence>
<accession>U4TV66</accession>
<comment type="catalytic activity">
    <reaction evidence="6 7">
        <text>a 2'-deoxyadenosine in DNA + S-adenosyl-L-methionine = an N(6)-methyl-2'-deoxyadenosine in DNA + S-adenosyl-L-homocysteine + H(+)</text>
        <dbReference type="Rhea" id="RHEA:15197"/>
        <dbReference type="Rhea" id="RHEA-COMP:12418"/>
        <dbReference type="Rhea" id="RHEA-COMP:12419"/>
        <dbReference type="ChEBI" id="CHEBI:15378"/>
        <dbReference type="ChEBI" id="CHEBI:57856"/>
        <dbReference type="ChEBI" id="CHEBI:59789"/>
        <dbReference type="ChEBI" id="CHEBI:90615"/>
        <dbReference type="ChEBI" id="CHEBI:90616"/>
        <dbReference type="EC" id="2.1.1.72"/>
    </reaction>
</comment>
<keyword evidence="5 7" id="KW-0949">S-adenosyl-L-methionine</keyword>
<dbReference type="STRING" id="1231336.L248_1839"/>
<dbReference type="Gene3D" id="3.40.50.150">
    <property type="entry name" value="Vaccinia Virus protein VP39"/>
    <property type="match status" value="1"/>
</dbReference>
<dbReference type="GO" id="GO:0032259">
    <property type="term" value="P:methylation"/>
    <property type="evidence" value="ECO:0007669"/>
    <property type="project" value="UniProtKB-KW"/>
</dbReference>
<dbReference type="GO" id="GO:0009307">
    <property type="term" value="P:DNA restriction-modification system"/>
    <property type="evidence" value="ECO:0007669"/>
    <property type="project" value="InterPro"/>
</dbReference>
<reference evidence="9" key="1">
    <citation type="journal article" date="2013" name="Genome Announc.">
        <title>Whole-Genome Sequencing of Lactobacillus shenzhenensis Strain LY-73T.</title>
        <authorList>
            <person name="Lin Z."/>
            <person name="Liu Z."/>
            <person name="Yang R."/>
            <person name="Zou Y."/>
            <person name="Wan D."/>
            <person name="Chen J."/>
            <person name="Guo M."/>
            <person name="Zhao J."/>
            <person name="Fang C."/>
            <person name="Yang R."/>
            <person name="Liu F."/>
        </authorList>
    </citation>
    <scope>NUCLEOTIDE SEQUENCE [LARGE SCALE GENOMIC DNA]</scope>
    <source>
        <strain evidence="9">LY-73</strain>
    </source>
</reference>
<dbReference type="PANTHER" id="PTHR30481">
    <property type="entry name" value="DNA ADENINE METHYLASE"/>
    <property type="match status" value="1"/>
</dbReference>
<dbReference type="AlphaFoldDB" id="U4TV66"/>
<name>U4TV66_9LACO</name>
<keyword evidence="9" id="KW-1185">Reference proteome</keyword>
<evidence type="ECO:0000256" key="1">
    <source>
        <dbReference type="ARBA" id="ARBA00006594"/>
    </source>
</evidence>
<evidence type="ECO:0000256" key="6">
    <source>
        <dbReference type="ARBA" id="ARBA00047942"/>
    </source>
</evidence>
<evidence type="ECO:0000256" key="2">
    <source>
        <dbReference type="ARBA" id="ARBA00011900"/>
    </source>
</evidence>
<evidence type="ECO:0000313" key="9">
    <source>
        <dbReference type="Proteomes" id="UP000030647"/>
    </source>
</evidence>
<keyword evidence="4 7" id="KW-0808">Transferase</keyword>
<dbReference type="PRINTS" id="PR00505">
    <property type="entry name" value="D12N6MTFRASE"/>
</dbReference>
<dbReference type="PIRSF" id="PIRSF000398">
    <property type="entry name" value="M_m6A_EcoRV"/>
    <property type="match status" value="1"/>
</dbReference>
<dbReference type="HOGENOM" id="CLU_063430_3_0_9"/>
<dbReference type="GO" id="GO:0009007">
    <property type="term" value="F:site-specific DNA-methyltransferase (adenine-specific) activity"/>
    <property type="evidence" value="ECO:0007669"/>
    <property type="project" value="UniProtKB-UniRule"/>
</dbReference>
<dbReference type="InterPro" id="IPR029063">
    <property type="entry name" value="SAM-dependent_MTases_sf"/>
</dbReference>
<dbReference type="EMBL" id="KI271584">
    <property type="protein sequence ID" value="ERL65763.1"/>
    <property type="molecule type" value="Genomic_DNA"/>
</dbReference>
<dbReference type="GO" id="GO:1904047">
    <property type="term" value="F:S-adenosyl-L-methionine binding"/>
    <property type="evidence" value="ECO:0007669"/>
    <property type="project" value="TreeGrafter"/>
</dbReference>
<dbReference type="GO" id="GO:0006298">
    <property type="term" value="P:mismatch repair"/>
    <property type="evidence" value="ECO:0007669"/>
    <property type="project" value="TreeGrafter"/>
</dbReference>
<dbReference type="InterPro" id="IPR012327">
    <property type="entry name" value="MeTrfase_D12"/>
</dbReference>
<dbReference type="Gene3D" id="1.10.1020.10">
    <property type="entry name" value="Adenine-specific Methyltransferase, Domain 2"/>
    <property type="match status" value="1"/>
</dbReference>
<dbReference type="eggNOG" id="COG0338">
    <property type="taxonomic scope" value="Bacteria"/>
</dbReference>
<evidence type="ECO:0000256" key="3">
    <source>
        <dbReference type="ARBA" id="ARBA00022603"/>
    </source>
</evidence>
<organism evidence="8 9">
    <name type="scientific">Schleiferilactobacillus shenzhenensis LY-73</name>
    <dbReference type="NCBI Taxonomy" id="1231336"/>
    <lineage>
        <taxon>Bacteria</taxon>
        <taxon>Bacillati</taxon>
        <taxon>Bacillota</taxon>
        <taxon>Bacilli</taxon>
        <taxon>Lactobacillales</taxon>
        <taxon>Lactobacillaceae</taxon>
        <taxon>Schleiferilactobacillus</taxon>
    </lineage>
</organism>
<sequence>MPREITKVHVPPIKIQGIKTKLVPFIAASLSWDGNGVWYEPFMGSGVVGFNIAPKRAIFSDNNPYIIQFYQDLQRGDLDAAVVRDFLTAEGAKLCQTPADARSYYYRVRERFNQSHSSLDFLFLQRSNFNGMIRFGPNGYNVPFGRKPARFSPALITKIVHQVAWAQQQIQSHDWQFRVADWQDVLATVSDRDFVYLDPPYAGRSTDYFGSWTAEDTEALANWTNTRIPGGYALSMWYKNKYRTNDALHQWHGELLTDEHYYFLGGKTVNRNAMTEALVVKKGYVAPAQRPVII</sequence>
<dbReference type="InterPro" id="IPR002052">
    <property type="entry name" value="DNA_methylase_N6_adenine_CS"/>
</dbReference>
<dbReference type="Proteomes" id="UP000030647">
    <property type="component" value="Unassembled WGS sequence"/>
</dbReference>
<keyword evidence="3 7" id="KW-0489">Methyltransferase</keyword>
<dbReference type="InterPro" id="IPR023095">
    <property type="entry name" value="Ade_MeTrfase_dom_2"/>
</dbReference>
<dbReference type="SUPFAM" id="SSF53335">
    <property type="entry name" value="S-adenosyl-L-methionine-dependent methyltransferases"/>
    <property type="match status" value="1"/>
</dbReference>
<proteinExistence type="inferred from homology"/>
<dbReference type="PROSITE" id="PS00092">
    <property type="entry name" value="N6_MTASE"/>
    <property type="match status" value="1"/>
</dbReference>
<protein>
    <recommendedName>
        <fullName evidence="2 7">Site-specific DNA-methyltransferase (adenine-specific)</fullName>
        <ecNumber evidence="2 7">2.1.1.72</ecNumber>
    </recommendedName>
</protein>
<gene>
    <name evidence="8" type="ORF">L248_1839</name>
</gene>
<dbReference type="PANTHER" id="PTHR30481:SF3">
    <property type="entry name" value="DNA ADENINE METHYLASE"/>
    <property type="match status" value="1"/>
</dbReference>
<dbReference type="InterPro" id="IPR012263">
    <property type="entry name" value="M_m6A_EcoRV"/>
</dbReference>
<comment type="similarity">
    <text evidence="1 7">Belongs to the N(4)/N(6)-methyltransferase family.</text>
</comment>
<evidence type="ECO:0000256" key="4">
    <source>
        <dbReference type="ARBA" id="ARBA00022679"/>
    </source>
</evidence>
<evidence type="ECO:0000313" key="8">
    <source>
        <dbReference type="EMBL" id="ERL65763.1"/>
    </source>
</evidence>